<organism evidence="1 2">
    <name type="scientific">Spiromyces aspiralis</name>
    <dbReference type="NCBI Taxonomy" id="68401"/>
    <lineage>
        <taxon>Eukaryota</taxon>
        <taxon>Fungi</taxon>
        <taxon>Fungi incertae sedis</taxon>
        <taxon>Zoopagomycota</taxon>
        <taxon>Kickxellomycotina</taxon>
        <taxon>Kickxellomycetes</taxon>
        <taxon>Kickxellales</taxon>
        <taxon>Kickxellaceae</taxon>
        <taxon>Spiromyces</taxon>
    </lineage>
</organism>
<comment type="caution">
    <text evidence="1">The sequence shown here is derived from an EMBL/GenBank/DDBJ whole genome shotgun (WGS) entry which is preliminary data.</text>
</comment>
<keyword evidence="2" id="KW-1185">Reference proteome</keyword>
<gene>
    <name evidence="1" type="ORF">EV182_006256</name>
</gene>
<accession>A0ACC1HNZ8</accession>
<dbReference type="Proteomes" id="UP001145114">
    <property type="component" value="Unassembled WGS sequence"/>
</dbReference>
<sequence length="255" mass="29447">MIELEVVPPLMRICCLDRPDTFEGVYRTITKLEQGGSTYGKNGHCVYCGKPLPSVKPDYSYEAYYYGCPYDHKKGKSAANIRKLFAKPNTKSYGAWQLPNKMSVYELLADFFQYFGAEFEYEKYVVSERLGGTKIPRNSLFLPKQAFAMPNFTNKVLEDAGQPTLLIEHSLTWVNMAMFPPHIILGYFKEFRKAHWYLTHGKRDQLLSNVWDKPASASDVWERYRQVKRYKAWLHSLRADSQRVSAQNTGADGHN</sequence>
<protein>
    <submittedName>
        <fullName evidence="1">Uncharacterized protein</fullName>
    </submittedName>
</protein>
<evidence type="ECO:0000313" key="2">
    <source>
        <dbReference type="Proteomes" id="UP001145114"/>
    </source>
</evidence>
<name>A0ACC1HNZ8_9FUNG</name>
<evidence type="ECO:0000313" key="1">
    <source>
        <dbReference type="EMBL" id="KAJ1677401.1"/>
    </source>
</evidence>
<proteinExistence type="predicted"/>
<dbReference type="EMBL" id="JAMZIH010002512">
    <property type="protein sequence ID" value="KAJ1677401.1"/>
    <property type="molecule type" value="Genomic_DNA"/>
</dbReference>
<reference evidence="1" key="1">
    <citation type="submission" date="2022-06" db="EMBL/GenBank/DDBJ databases">
        <title>Phylogenomic reconstructions and comparative analyses of Kickxellomycotina fungi.</title>
        <authorList>
            <person name="Reynolds N.K."/>
            <person name="Stajich J.E."/>
            <person name="Barry K."/>
            <person name="Grigoriev I.V."/>
            <person name="Crous P."/>
            <person name="Smith M.E."/>
        </authorList>
    </citation>
    <scope>NUCLEOTIDE SEQUENCE</scope>
    <source>
        <strain evidence="1">RSA 2271</strain>
    </source>
</reference>